<accession>A0AA40KES7</accession>
<dbReference type="Proteomes" id="UP001177670">
    <property type="component" value="Unassembled WGS sequence"/>
</dbReference>
<dbReference type="AlphaFoldDB" id="A0AA40KES7"/>
<evidence type="ECO:0000313" key="3">
    <source>
        <dbReference type="Proteomes" id="UP001177670"/>
    </source>
</evidence>
<protein>
    <submittedName>
        <fullName evidence="2">Uncharacterized protein</fullName>
    </submittedName>
</protein>
<proteinExistence type="predicted"/>
<feature type="region of interest" description="Disordered" evidence="1">
    <location>
        <begin position="1"/>
        <end position="21"/>
    </location>
</feature>
<dbReference type="EMBL" id="JAHYIQ010000051">
    <property type="protein sequence ID" value="KAK1117444.1"/>
    <property type="molecule type" value="Genomic_DNA"/>
</dbReference>
<evidence type="ECO:0000313" key="2">
    <source>
        <dbReference type="EMBL" id="KAK1117444.1"/>
    </source>
</evidence>
<feature type="compositionally biased region" description="Polar residues" evidence="1">
    <location>
        <begin position="1"/>
        <end position="12"/>
    </location>
</feature>
<gene>
    <name evidence="2" type="ORF">K0M31_016648</name>
</gene>
<name>A0AA40KES7_9HYME</name>
<evidence type="ECO:0000256" key="1">
    <source>
        <dbReference type="SAM" id="MobiDB-lite"/>
    </source>
</evidence>
<feature type="region of interest" description="Disordered" evidence="1">
    <location>
        <begin position="33"/>
        <end position="64"/>
    </location>
</feature>
<reference evidence="2" key="1">
    <citation type="submission" date="2021-10" db="EMBL/GenBank/DDBJ databases">
        <title>Melipona bicolor Genome sequencing and assembly.</title>
        <authorList>
            <person name="Araujo N.S."/>
            <person name="Arias M.C."/>
        </authorList>
    </citation>
    <scope>NUCLEOTIDE SEQUENCE</scope>
    <source>
        <strain evidence="2">USP_2M_L1-L4_2017</strain>
        <tissue evidence="2">Whole body</tissue>
    </source>
</reference>
<organism evidence="2 3">
    <name type="scientific">Melipona bicolor</name>
    <dbReference type="NCBI Taxonomy" id="60889"/>
    <lineage>
        <taxon>Eukaryota</taxon>
        <taxon>Metazoa</taxon>
        <taxon>Ecdysozoa</taxon>
        <taxon>Arthropoda</taxon>
        <taxon>Hexapoda</taxon>
        <taxon>Insecta</taxon>
        <taxon>Pterygota</taxon>
        <taxon>Neoptera</taxon>
        <taxon>Endopterygota</taxon>
        <taxon>Hymenoptera</taxon>
        <taxon>Apocrita</taxon>
        <taxon>Aculeata</taxon>
        <taxon>Apoidea</taxon>
        <taxon>Anthophila</taxon>
        <taxon>Apidae</taxon>
        <taxon>Melipona</taxon>
    </lineage>
</organism>
<keyword evidence="3" id="KW-1185">Reference proteome</keyword>
<feature type="compositionally biased region" description="Basic and acidic residues" evidence="1">
    <location>
        <begin position="43"/>
        <end position="64"/>
    </location>
</feature>
<comment type="caution">
    <text evidence="2">The sequence shown here is derived from an EMBL/GenBank/DDBJ whole genome shotgun (WGS) entry which is preliminary data.</text>
</comment>
<sequence length="119" mass="12948">MTSANSKIPQNSKKPKISGKRFVNNCQQLVNSSTLVGPINHGSRTDDETEKSGEKKQVDKSVATEKAADQRLPVILETKAVLWTFVATLINGQSRGRRTTASNTTSKCAVAPVLRVYMS</sequence>